<dbReference type="Pfam" id="PF00669">
    <property type="entry name" value="Flagellin_N"/>
    <property type="match status" value="1"/>
</dbReference>
<accession>A0A916Y1Y2</accession>
<evidence type="ECO:0000256" key="1">
    <source>
        <dbReference type="ARBA" id="ARBA00005709"/>
    </source>
</evidence>
<protein>
    <recommendedName>
        <fullName evidence="3">Flagellin</fullName>
    </recommendedName>
</protein>
<comment type="similarity">
    <text evidence="1 3">Belongs to the bacterial flagellin family.</text>
</comment>
<dbReference type="InterPro" id="IPR001029">
    <property type="entry name" value="Flagellin_N"/>
</dbReference>
<dbReference type="InterPro" id="IPR046358">
    <property type="entry name" value="Flagellin_C"/>
</dbReference>
<dbReference type="InterPro" id="IPR042187">
    <property type="entry name" value="Flagellin_C_sub2"/>
</dbReference>
<dbReference type="Proteomes" id="UP000613160">
    <property type="component" value="Unassembled WGS sequence"/>
</dbReference>
<dbReference type="PANTHER" id="PTHR42792:SF2">
    <property type="entry name" value="FLAGELLIN"/>
    <property type="match status" value="1"/>
</dbReference>
<feature type="domain" description="Flagellin N-terminal" evidence="4">
    <location>
        <begin position="4"/>
        <end position="135"/>
    </location>
</feature>
<dbReference type="GO" id="GO:0005198">
    <property type="term" value="F:structural molecule activity"/>
    <property type="evidence" value="ECO:0007669"/>
    <property type="project" value="UniProtKB-UniRule"/>
</dbReference>
<gene>
    <name evidence="6" type="ORF">GCM10011335_33240</name>
</gene>
<proteinExistence type="inferred from homology"/>
<keyword evidence="2 3" id="KW-0975">Bacterial flagellum</keyword>
<dbReference type="Pfam" id="PF00700">
    <property type="entry name" value="Flagellin_C"/>
    <property type="match status" value="1"/>
</dbReference>
<evidence type="ECO:0000256" key="3">
    <source>
        <dbReference type="RuleBase" id="RU362073"/>
    </source>
</evidence>
<dbReference type="GO" id="GO:0009288">
    <property type="term" value="C:bacterial-type flagellum"/>
    <property type="evidence" value="ECO:0007669"/>
    <property type="project" value="UniProtKB-SubCell"/>
</dbReference>
<evidence type="ECO:0000259" key="4">
    <source>
        <dbReference type="Pfam" id="PF00669"/>
    </source>
</evidence>
<dbReference type="EMBL" id="BMJJ01000008">
    <property type="protein sequence ID" value="GGD27484.1"/>
    <property type="molecule type" value="Genomic_DNA"/>
</dbReference>
<dbReference type="AlphaFoldDB" id="A0A916Y1Y2"/>
<dbReference type="InterPro" id="IPR001492">
    <property type="entry name" value="Flagellin"/>
</dbReference>
<comment type="function">
    <text evidence="3">Flagellin is the subunit protein which polymerizes to form the filaments of bacterial flagella.</text>
</comment>
<evidence type="ECO:0000313" key="7">
    <source>
        <dbReference type="Proteomes" id="UP000613160"/>
    </source>
</evidence>
<dbReference type="PANTHER" id="PTHR42792">
    <property type="entry name" value="FLAGELLIN"/>
    <property type="match status" value="1"/>
</dbReference>
<organism evidence="6 7">
    <name type="scientific">Aureimonas glaciei</name>
    <dbReference type="NCBI Taxonomy" id="1776957"/>
    <lineage>
        <taxon>Bacteria</taxon>
        <taxon>Pseudomonadati</taxon>
        <taxon>Pseudomonadota</taxon>
        <taxon>Alphaproteobacteria</taxon>
        <taxon>Hyphomicrobiales</taxon>
        <taxon>Aurantimonadaceae</taxon>
        <taxon>Aureimonas</taxon>
    </lineage>
</organism>
<evidence type="ECO:0000259" key="5">
    <source>
        <dbReference type="Pfam" id="PF00700"/>
    </source>
</evidence>
<dbReference type="RefSeq" id="WP_188852735.1">
    <property type="nucleotide sequence ID" value="NZ_BMJJ01000008.1"/>
</dbReference>
<dbReference type="Gene3D" id="6.10.10.10">
    <property type="entry name" value="Flagellar export chaperone, C-terminal domain"/>
    <property type="match status" value="1"/>
</dbReference>
<dbReference type="PRINTS" id="PR00207">
    <property type="entry name" value="FLAGELLIN"/>
</dbReference>
<dbReference type="SUPFAM" id="SSF64518">
    <property type="entry name" value="Phase 1 flagellin"/>
    <property type="match status" value="2"/>
</dbReference>
<comment type="caution">
    <text evidence="6">The sequence shown here is derived from an EMBL/GenBank/DDBJ whole genome shotgun (WGS) entry which is preliminary data.</text>
</comment>
<comment type="subcellular location">
    <subcellularLocation>
        <location evidence="3">Secreted</location>
    </subcellularLocation>
    <subcellularLocation>
        <location evidence="3">Bacterial flagellum</location>
    </subcellularLocation>
</comment>
<sequence>MTSINFNASATTALRTLQSTNSALETTQNRVATGLKIGEAKDNAAYWAISTTLKSDNKSLATVKDALNLGAATVDTAYQGLTKAKDVLDEIKTKLTAATQDGVDRTIIQSEIEALQEQLKSIAASSTFSGENWLSVDSSVQGFNSNKSIVASFSRDSSNAVTIGTVDVDIATVKLYDTSATATGILDGAKALVADGVELSYGGAAAAGASPDTQSLGATTASTGIATVAAGAAVASLGTIDRTNLHVNDRIVFNVALNGAVTTPVTVQVDATAASSDANLIAAINTGLTSAGLTGVTASNSGGVFTLTSAATGTGASIVVTGVAALDGDGVAIVQATGTGGLSGVTPLGSGSSTKANSGTGTISFAAAATAVADASLERLITFNFQYGNEVFEAELDETAIAAITDEATLVTQLNTAIQASTRVGDGAVFSATYANNVGTGVGYAIGIDPDNPTGTDIIIESLGTGTAAKIGISNLNSYDVTTATGIRGTANNTDYAADLGIAAFFASGTDTAAVVTSTFALGTVAAGDRITFDATLSTGPLVADQETQSISIQTNAAWTAATFATSLQQAIDTAFGAGKIQVTNNAGTTTFTTVATGASVALAINNVLGEDGDGATASVAGLTAGSDTGSAATTATAASTLTNVAYAGTTTYDDQDSLTFDVTIDGVTTSLTVNKETVDAALGTTDGVVATSADFVSVLNQALEDAGIDGDATFSVAAAPNAGKILLTSSTVGLGDISVSNVAASTGASTISVDDIDLTSTAFTGLTSDQKKLALTAYLSVVNDTITSVTTAAANLGAVSSRIDLQNSFVDTLIDTIDKGVSNLVDADLSEESTKLQALQTKQQLGIQALSIANSSQQNILRLFQ</sequence>
<evidence type="ECO:0000256" key="2">
    <source>
        <dbReference type="ARBA" id="ARBA00023143"/>
    </source>
</evidence>
<name>A0A916Y1Y2_9HYPH</name>
<feature type="domain" description="Flagellin C-terminal" evidence="5">
    <location>
        <begin position="781"/>
        <end position="865"/>
    </location>
</feature>
<reference evidence="6" key="2">
    <citation type="submission" date="2020-09" db="EMBL/GenBank/DDBJ databases">
        <authorList>
            <person name="Sun Q."/>
            <person name="Zhou Y."/>
        </authorList>
    </citation>
    <scope>NUCLEOTIDE SEQUENCE</scope>
    <source>
        <strain evidence="6">CGMCC 1.15493</strain>
    </source>
</reference>
<keyword evidence="3" id="KW-0964">Secreted</keyword>
<dbReference type="GO" id="GO:0005576">
    <property type="term" value="C:extracellular region"/>
    <property type="evidence" value="ECO:0007669"/>
    <property type="project" value="UniProtKB-SubCell"/>
</dbReference>
<evidence type="ECO:0000313" key="6">
    <source>
        <dbReference type="EMBL" id="GGD27484.1"/>
    </source>
</evidence>
<dbReference type="Gene3D" id="1.20.1330.10">
    <property type="entry name" value="f41 fragment of flagellin, N-terminal domain"/>
    <property type="match status" value="1"/>
</dbReference>
<keyword evidence="7" id="KW-1185">Reference proteome</keyword>
<reference evidence="6" key="1">
    <citation type="journal article" date="2014" name="Int. J. Syst. Evol. Microbiol.">
        <title>Complete genome sequence of Corynebacterium casei LMG S-19264T (=DSM 44701T), isolated from a smear-ripened cheese.</title>
        <authorList>
            <consortium name="US DOE Joint Genome Institute (JGI-PGF)"/>
            <person name="Walter F."/>
            <person name="Albersmeier A."/>
            <person name="Kalinowski J."/>
            <person name="Ruckert C."/>
        </authorList>
    </citation>
    <scope>NUCLEOTIDE SEQUENCE</scope>
    <source>
        <strain evidence="6">CGMCC 1.15493</strain>
    </source>
</reference>